<gene>
    <name evidence="2" type="ORF">FLL45_18975</name>
</gene>
<dbReference type="InterPro" id="IPR058548">
    <property type="entry name" value="MlaB-like_STAS"/>
</dbReference>
<dbReference type="RefSeq" id="WP_142943632.1">
    <property type="nucleotide sequence ID" value="NZ_VIKR01000005.1"/>
</dbReference>
<protein>
    <submittedName>
        <fullName evidence="2">STAS domain-containing protein</fullName>
    </submittedName>
</protein>
<evidence type="ECO:0000259" key="1">
    <source>
        <dbReference type="Pfam" id="PF13466"/>
    </source>
</evidence>
<feature type="domain" description="MlaB-like STAS" evidence="1">
    <location>
        <begin position="1"/>
        <end position="75"/>
    </location>
</feature>
<dbReference type="Proteomes" id="UP000317839">
    <property type="component" value="Unassembled WGS sequence"/>
</dbReference>
<keyword evidence="3" id="KW-1185">Reference proteome</keyword>
<dbReference type="AlphaFoldDB" id="A0A545T553"/>
<dbReference type="Pfam" id="PF13466">
    <property type="entry name" value="STAS_2"/>
    <property type="match status" value="1"/>
</dbReference>
<dbReference type="EMBL" id="VIKR01000005">
    <property type="protein sequence ID" value="TQV72302.1"/>
    <property type="molecule type" value="Genomic_DNA"/>
</dbReference>
<name>A0A545T553_9GAMM</name>
<evidence type="ECO:0000313" key="2">
    <source>
        <dbReference type="EMBL" id="TQV72302.1"/>
    </source>
</evidence>
<accession>A0A545T553</accession>
<reference evidence="2 3" key="1">
    <citation type="submission" date="2019-06" db="EMBL/GenBank/DDBJ databases">
        <title>Draft genome of Aliikangiella marina GYP-15.</title>
        <authorList>
            <person name="Wang G."/>
        </authorList>
    </citation>
    <scope>NUCLEOTIDE SEQUENCE [LARGE SCALE GENOMIC DNA]</scope>
    <source>
        <strain evidence="2 3">GYP-15</strain>
    </source>
</reference>
<comment type="caution">
    <text evidence="2">The sequence shown here is derived from an EMBL/GenBank/DDBJ whole genome shotgun (WGS) entry which is preliminary data.</text>
</comment>
<organism evidence="2 3">
    <name type="scientific">Aliikangiella marina</name>
    <dbReference type="NCBI Taxonomy" id="1712262"/>
    <lineage>
        <taxon>Bacteria</taxon>
        <taxon>Pseudomonadati</taxon>
        <taxon>Pseudomonadota</taxon>
        <taxon>Gammaproteobacteria</taxon>
        <taxon>Oceanospirillales</taxon>
        <taxon>Pleioneaceae</taxon>
        <taxon>Aliikangiella</taxon>
    </lineage>
</organism>
<sequence length="79" mass="9072">MKLPKNCTVESIETIHANISKLMEEEILVMNAKDVEKFDISFVQLLLALEKTGKSFTFAEPSDGLTEYLKLYRLEKYLA</sequence>
<proteinExistence type="predicted"/>
<evidence type="ECO:0000313" key="3">
    <source>
        <dbReference type="Proteomes" id="UP000317839"/>
    </source>
</evidence>